<name>A0A143BGL8_9BACT</name>
<protein>
    <submittedName>
        <fullName evidence="2">Uncharacterized protein</fullName>
    </submittedName>
</protein>
<reference evidence="2 3" key="1">
    <citation type="journal article" date="2014" name="Proc. Natl. Acad. Sci. U.S.A.">
        <title>Functional type 2 photosynthetic reaction centers found in the rare bacterial phylum Gemmatimonadetes.</title>
        <authorList>
            <person name="Zeng Y."/>
            <person name="Feng F."/>
            <person name="Medova H."/>
            <person name="Dean J."/>
            <person name="Koblizek M."/>
        </authorList>
    </citation>
    <scope>NUCLEOTIDE SEQUENCE [LARGE SCALE GENOMIC DNA]</scope>
    <source>
        <strain evidence="2 3">AP64</strain>
    </source>
</reference>
<keyword evidence="1" id="KW-1133">Transmembrane helix</keyword>
<evidence type="ECO:0000256" key="1">
    <source>
        <dbReference type="SAM" id="Phobius"/>
    </source>
</evidence>
<keyword evidence="1" id="KW-0812">Transmembrane</keyword>
<organism evidence="2 3">
    <name type="scientific">Gemmatimonas phototrophica</name>
    <dbReference type="NCBI Taxonomy" id="1379270"/>
    <lineage>
        <taxon>Bacteria</taxon>
        <taxon>Pseudomonadati</taxon>
        <taxon>Gemmatimonadota</taxon>
        <taxon>Gemmatimonadia</taxon>
        <taxon>Gemmatimonadales</taxon>
        <taxon>Gemmatimonadaceae</taxon>
        <taxon>Gemmatimonas</taxon>
    </lineage>
</organism>
<dbReference type="AlphaFoldDB" id="A0A143BGL8"/>
<dbReference type="RefSeq" id="WP_026850174.1">
    <property type="nucleotide sequence ID" value="NZ_CP011454.1"/>
</dbReference>
<dbReference type="STRING" id="1379270.GEMMAAP_03725"/>
<reference evidence="2 3" key="2">
    <citation type="journal article" date="2016" name="Environ. Microbiol. Rep.">
        <title>Metagenomic evidence for the presence of phototrophic Gemmatimonadetes bacteria in diverse environments.</title>
        <authorList>
            <person name="Zeng Y."/>
            <person name="Baumbach J."/>
            <person name="Barbosa E.G."/>
            <person name="Azevedo V."/>
            <person name="Zhang C."/>
            <person name="Koblizek M."/>
        </authorList>
    </citation>
    <scope>NUCLEOTIDE SEQUENCE [LARGE SCALE GENOMIC DNA]</scope>
    <source>
        <strain evidence="2 3">AP64</strain>
    </source>
</reference>
<dbReference type="KEGG" id="gph:GEMMAAP_03725"/>
<proteinExistence type="predicted"/>
<sequence length="162" mass="16753">MSHSSAPAHRQRRAAVPTIALAAWTIALPIMGCYSNVPVATGVTPTPGEGVVVLTTDGTSAVRQKLGDNIREIDGDILRVSRDSITIAVTQTTTLSRERFTQNGDVITIATPLVAQVQKRTYSRKRTFILIGTVIAVLAATLGISSAASASSGGDGGGGIQP</sequence>
<evidence type="ECO:0000313" key="2">
    <source>
        <dbReference type="EMBL" id="AMW04188.1"/>
    </source>
</evidence>
<keyword evidence="3" id="KW-1185">Reference proteome</keyword>
<dbReference type="EMBL" id="CP011454">
    <property type="protein sequence ID" value="AMW04188.1"/>
    <property type="molecule type" value="Genomic_DNA"/>
</dbReference>
<accession>A0A143BGL8</accession>
<evidence type="ECO:0000313" key="3">
    <source>
        <dbReference type="Proteomes" id="UP000076404"/>
    </source>
</evidence>
<feature type="transmembrane region" description="Helical" evidence="1">
    <location>
        <begin position="128"/>
        <end position="148"/>
    </location>
</feature>
<dbReference type="eggNOG" id="ENOG502ZJZS">
    <property type="taxonomic scope" value="Bacteria"/>
</dbReference>
<keyword evidence="1" id="KW-0472">Membrane</keyword>
<dbReference type="Proteomes" id="UP000076404">
    <property type="component" value="Chromosome"/>
</dbReference>
<gene>
    <name evidence="2" type="ORF">GEMMAAP_03725</name>
</gene>